<comment type="catalytic activity">
    <reaction evidence="9 10">
        <text>(R)-pantoate + NADP(+) = 2-dehydropantoate + NADPH + H(+)</text>
        <dbReference type="Rhea" id="RHEA:16233"/>
        <dbReference type="ChEBI" id="CHEBI:11561"/>
        <dbReference type="ChEBI" id="CHEBI:15378"/>
        <dbReference type="ChEBI" id="CHEBI:15980"/>
        <dbReference type="ChEBI" id="CHEBI:57783"/>
        <dbReference type="ChEBI" id="CHEBI:58349"/>
        <dbReference type="EC" id="1.1.1.169"/>
    </reaction>
</comment>
<evidence type="ECO:0000256" key="1">
    <source>
        <dbReference type="ARBA" id="ARBA00004994"/>
    </source>
</evidence>
<accession>A0A6B2NZV4</accession>
<dbReference type="GO" id="GO:0005737">
    <property type="term" value="C:cytoplasm"/>
    <property type="evidence" value="ECO:0007669"/>
    <property type="project" value="TreeGrafter"/>
</dbReference>
<dbReference type="GO" id="GO:0015940">
    <property type="term" value="P:pantothenate biosynthetic process"/>
    <property type="evidence" value="ECO:0007669"/>
    <property type="project" value="UniProtKB-UniPathway"/>
</dbReference>
<dbReference type="InterPro" id="IPR008927">
    <property type="entry name" value="6-PGluconate_DH-like_C_sf"/>
</dbReference>
<name>A0A6B2NZV4_9RHOB</name>
<keyword evidence="5 10" id="KW-0566">Pantothenate biosynthesis</keyword>
<feature type="domain" description="Ketopantoate reductase N-terminal" evidence="11">
    <location>
        <begin position="3"/>
        <end position="153"/>
    </location>
</feature>
<comment type="similarity">
    <text evidence="2 10">Belongs to the ketopantoate reductase family.</text>
</comment>
<comment type="function">
    <text evidence="10">Catalyzes the NADPH-dependent reduction of ketopantoate into pantoic acid.</text>
</comment>
<dbReference type="EMBL" id="JAAGOX010000057">
    <property type="protein sequence ID" value="NDW47924.1"/>
    <property type="molecule type" value="Genomic_DNA"/>
</dbReference>
<protein>
    <recommendedName>
        <fullName evidence="4 10">2-dehydropantoate 2-reductase</fullName>
        <ecNumber evidence="3 10">1.1.1.169</ecNumber>
    </recommendedName>
    <alternativeName>
        <fullName evidence="8 10">Ketopantoate reductase</fullName>
    </alternativeName>
</protein>
<gene>
    <name evidence="13" type="ORF">G0P99_23510</name>
</gene>
<proteinExistence type="inferred from homology"/>
<comment type="pathway">
    <text evidence="1 10">Cofactor biosynthesis; (R)-pantothenate biosynthesis; (R)-pantoate from 3-methyl-2-oxobutanoate: step 2/2.</text>
</comment>
<dbReference type="Pfam" id="PF02558">
    <property type="entry name" value="ApbA"/>
    <property type="match status" value="1"/>
</dbReference>
<evidence type="ECO:0000256" key="9">
    <source>
        <dbReference type="ARBA" id="ARBA00048793"/>
    </source>
</evidence>
<dbReference type="UniPathway" id="UPA00028">
    <property type="reaction ID" value="UER00004"/>
</dbReference>
<evidence type="ECO:0000256" key="3">
    <source>
        <dbReference type="ARBA" id="ARBA00013014"/>
    </source>
</evidence>
<dbReference type="NCBIfam" id="TIGR00745">
    <property type="entry name" value="apbA_panE"/>
    <property type="match status" value="1"/>
</dbReference>
<evidence type="ECO:0000256" key="4">
    <source>
        <dbReference type="ARBA" id="ARBA00019465"/>
    </source>
</evidence>
<dbReference type="PANTHER" id="PTHR43765">
    <property type="entry name" value="2-DEHYDROPANTOATE 2-REDUCTASE-RELATED"/>
    <property type="match status" value="1"/>
</dbReference>
<dbReference type="InterPro" id="IPR013332">
    <property type="entry name" value="KPR_N"/>
</dbReference>
<dbReference type="SUPFAM" id="SSF48179">
    <property type="entry name" value="6-phosphogluconate dehydrogenase C-terminal domain-like"/>
    <property type="match status" value="1"/>
</dbReference>
<evidence type="ECO:0000256" key="6">
    <source>
        <dbReference type="ARBA" id="ARBA00022857"/>
    </source>
</evidence>
<dbReference type="AlphaFoldDB" id="A0A6B2NZV4"/>
<dbReference type="InterPro" id="IPR036291">
    <property type="entry name" value="NAD(P)-bd_dom_sf"/>
</dbReference>
<evidence type="ECO:0000313" key="13">
    <source>
        <dbReference type="EMBL" id="NDW47924.1"/>
    </source>
</evidence>
<dbReference type="InterPro" id="IPR003710">
    <property type="entry name" value="ApbA"/>
</dbReference>
<evidence type="ECO:0000256" key="8">
    <source>
        <dbReference type="ARBA" id="ARBA00032024"/>
    </source>
</evidence>
<dbReference type="SUPFAM" id="SSF51735">
    <property type="entry name" value="NAD(P)-binding Rossmann-fold domains"/>
    <property type="match status" value="1"/>
</dbReference>
<feature type="domain" description="Ketopantoate reductase C-terminal" evidence="12">
    <location>
        <begin position="174"/>
        <end position="312"/>
    </location>
</feature>
<dbReference type="GO" id="GO:0008677">
    <property type="term" value="F:2-dehydropantoate 2-reductase activity"/>
    <property type="evidence" value="ECO:0007669"/>
    <property type="project" value="UniProtKB-EC"/>
</dbReference>
<comment type="caution">
    <text evidence="13">The sequence shown here is derived from an EMBL/GenBank/DDBJ whole genome shotgun (WGS) entry which is preliminary data.</text>
</comment>
<dbReference type="InterPro" id="IPR050838">
    <property type="entry name" value="Ketopantoate_reductase"/>
</dbReference>
<organism evidence="13">
    <name type="scientific">Ruegeria sp. PrR005</name>
    <dbReference type="NCBI Taxonomy" id="2706882"/>
    <lineage>
        <taxon>Bacteria</taxon>
        <taxon>Pseudomonadati</taxon>
        <taxon>Pseudomonadota</taxon>
        <taxon>Alphaproteobacteria</taxon>
        <taxon>Rhodobacterales</taxon>
        <taxon>Roseobacteraceae</taxon>
        <taxon>Ruegeria</taxon>
    </lineage>
</organism>
<dbReference type="InterPro" id="IPR013752">
    <property type="entry name" value="KPA_reductase"/>
</dbReference>
<reference evidence="13" key="1">
    <citation type="submission" date="2020-02" db="EMBL/GenBank/DDBJ databases">
        <title>Delineation of the pyrene-degrading pathway in Roseobacter clade bacteria by genomic analysis.</title>
        <authorList>
            <person name="Zhou H."/>
            <person name="Wang H."/>
        </authorList>
    </citation>
    <scope>NUCLEOTIDE SEQUENCE</scope>
    <source>
        <strain evidence="13">PrR005</strain>
    </source>
</reference>
<dbReference type="PANTHER" id="PTHR43765:SF2">
    <property type="entry name" value="2-DEHYDROPANTOATE 2-REDUCTASE"/>
    <property type="match status" value="1"/>
</dbReference>
<dbReference type="NCBIfam" id="NF006083">
    <property type="entry name" value="PRK08229.1"/>
    <property type="match status" value="1"/>
</dbReference>
<dbReference type="EC" id="1.1.1.169" evidence="3 10"/>
<dbReference type="Pfam" id="PF08546">
    <property type="entry name" value="ApbA_C"/>
    <property type="match status" value="1"/>
</dbReference>
<evidence type="ECO:0000256" key="2">
    <source>
        <dbReference type="ARBA" id="ARBA00007870"/>
    </source>
</evidence>
<evidence type="ECO:0000259" key="11">
    <source>
        <dbReference type="Pfam" id="PF02558"/>
    </source>
</evidence>
<evidence type="ECO:0000256" key="10">
    <source>
        <dbReference type="RuleBase" id="RU362068"/>
    </source>
</evidence>
<sequence length="329" mass="34265">MRIVIAGAGSIGCFCGGLLAAGGHDVTLWGRARVLDQVRAHGLTVTDYSGLERHVAADSLTLAEDPACLAAAEAVIVTVKTSATARIAADIAAGAPSRAPILSWQNGVENARILGAALPGRDLRAGMVPFNVVPAGEGVWHRASSGGIVIAAGPGDLGRRLSVPGLPVTESSRIEAVQWGKLLVNLNNALNALSGLTLVEQLADRDWRRLMADQMAEALGVLRAAGIAVASTTPLPAWTSPLILRLPTPLFRRIAAQMLTVDPTARTSMAYDLLAGALTEIDSLQGEILRLARAHDRPAPLAARVADLIRQAEMSGPGLPDLSPQDIRG</sequence>
<keyword evidence="7 10" id="KW-0560">Oxidoreductase</keyword>
<dbReference type="GO" id="GO:0050661">
    <property type="term" value="F:NADP binding"/>
    <property type="evidence" value="ECO:0007669"/>
    <property type="project" value="TreeGrafter"/>
</dbReference>
<keyword evidence="6 10" id="KW-0521">NADP</keyword>
<evidence type="ECO:0000256" key="7">
    <source>
        <dbReference type="ARBA" id="ARBA00023002"/>
    </source>
</evidence>
<evidence type="ECO:0000256" key="5">
    <source>
        <dbReference type="ARBA" id="ARBA00022655"/>
    </source>
</evidence>
<evidence type="ECO:0000259" key="12">
    <source>
        <dbReference type="Pfam" id="PF08546"/>
    </source>
</evidence>
<dbReference type="Gene3D" id="3.40.50.720">
    <property type="entry name" value="NAD(P)-binding Rossmann-like Domain"/>
    <property type="match status" value="1"/>
</dbReference>
<dbReference type="RefSeq" id="WP_164132936.1">
    <property type="nucleotide sequence ID" value="NZ_JAAGOX010000057.1"/>
</dbReference>
<dbReference type="InterPro" id="IPR013328">
    <property type="entry name" value="6PGD_dom2"/>
</dbReference>
<dbReference type="Gene3D" id="1.10.1040.10">
    <property type="entry name" value="N-(1-d-carboxylethyl)-l-norvaline Dehydrogenase, domain 2"/>
    <property type="match status" value="1"/>
</dbReference>